<name>A0A381WDA8_9ZZZZ</name>
<sequence>MKLEKYNENPILSPNPENSWESLVTTNPGAWYDENKDEFLLLYRAAGNDDEHIIHLGLAKSKDGIKFKRVS</sequence>
<dbReference type="EMBL" id="UINC01011321">
    <property type="protein sequence ID" value="SVA50018.1"/>
    <property type="molecule type" value="Genomic_DNA"/>
</dbReference>
<dbReference type="Gene3D" id="2.115.10.20">
    <property type="entry name" value="Glycosyl hydrolase domain, family 43"/>
    <property type="match status" value="1"/>
</dbReference>
<proteinExistence type="predicted"/>
<gene>
    <name evidence="1" type="ORF">METZ01_LOCUS102872</name>
</gene>
<evidence type="ECO:0008006" key="2">
    <source>
        <dbReference type="Google" id="ProtNLM"/>
    </source>
</evidence>
<evidence type="ECO:0000313" key="1">
    <source>
        <dbReference type="EMBL" id="SVA50018.1"/>
    </source>
</evidence>
<dbReference type="AlphaFoldDB" id="A0A381WDA8"/>
<accession>A0A381WDA8</accession>
<organism evidence="1">
    <name type="scientific">marine metagenome</name>
    <dbReference type="NCBI Taxonomy" id="408172"/>
    <lineage>
        <taxon>unclassified sequences</taxon>
        <taxon>metagenomes</taxon>
        <taxon>ecological metagenomes</taxon>
    </lineage>
</organism>
<reference evidence="1" key="1">
    <citation type="submission" date="2018-05" db="EMBL/GenBank/DDBJ databases">
        <authorList>
            <person name="Lanie J.A."/>
            <person name="Ng W.-L."/>
            <person name="Kazmierczak K.M."/>
            <person name="Andrzejewski T.M."/>
            <person name="Davidsen T.M."/>
            <person name="Wayne K.J."/>
            <person name="Tettelin H."/>
            <person name="Glass J.I."/>
            <person name="Rusch D."/>
            <person name="Podicherti R."/>
            <person name="Tsui H.-C.T."/>
            <person name="Winkler M.E."/>
        </authorList>
    </citation>
    <scope>NUCLEOTIDE SEQUENCE</scope>
</reference>
<protein>
    <recommendedName>
        <fullName evidence="2">Glycosyl hydrolase family 32 N-terminal domain-containing protein</fullName>
    </recommendedName>
</protein>
<feature type="non-terminal residue" evidence="1">
    <location>
        <position position="71"/>
    </location>
</feature>
<dbReference type="InterPro" id="IPR023296">
    <property type="entry name" value="Glyco_hydro_beta-prop_sf"/>
</dbReference>
<dbReference type="SUPFAM" id="SSF75005">
    <property type="entry name" value="Arabinanase/levansucrase/invertase"/>
    <property type="match status" value="1"/>
</dbReference>